<keyword evidence="1" id="KW-1133">Transmembrane helix</keyword>
<keyword evidence="1" id="KW-0812">Transmembrane</keyword>
<comment type="caution">
    <text evidence="2">The sequence shown here is derived from an EMBL/GenBank/DDBJ whole genome shotgun (WGS) entry which is preliminary data.</text>
</comment>
<feature type="transmembrane region" description="Helical" evidence="1">
    <location>
        <begin position="186"/>
        <end position="207"/>
    </location>
</feature>
<evidence type="ECO:0000256" key="1">
    <source>
        <dbReference type="SAM" id="Phobius"/>
    </source>
</evidence>
<evidence type="ECO:0000313" key="3">
    <source>
        <dbReference type="Proteomes" id="UP001295684"/>
    </source>
</evidence>
<dbReference type="Proteomes" id="UP001295684">
    <property type="component" value="Unassembled WGS sequence"/>
</dbReference>
<sequence length="251" mass="29931">MKGVQRYVKTGTDYILKPYRYVRDKFREYFRLYTAPGTRLHPLAVYMGDKFRNLKRRYKDDEDIKWFNRGKEYLPELKETFRVCNSLEIRDLLFRSHFAQVVNSGSAYGQTLKFCERTKSSLNVRFHNALENPSFAMLLDRLYIYSAPSTTEVNEYGKPIHEKWTLHRMISEIRGVTTFLSTDERVFLLSLFSIFVFYVMMGLINYMQVGDENDFMNLTRDLQYLNLQKEVIELKKLHLQLAKLIHEYATS</sequence>
<proteinExistence type="predicted"/>
<reference evidence="2" key="1">
    <citation type="submission" date="2023-07" db="EMBL/GenBank/DDBJ databases">
        <authorList>
            <consortium name="AG Swart"/>
            <person name="Singh M."/>
            <person name="Singh A."/>
            <person name="Seah K."/>
            <person name="Emmerich C."/>
        </authorList>
    </citation>
    <scope>NUCLEOTIDE SEQUENCE</scope>
    <source>
        <strain evidence="2">DP1</strain>
    </source>
</reference>
<organism evidence="2 3">
    <name type="scientific">Euplotes crassus</name>
    <dbReference type="NCBI Taxonomy" id="5936"/>
    <lineage>
        <taxon>Eukaryota</taxon>
        <taxon>Sar</taxon>
        <taxon>Alveolata</taxon>
        <taxon>Ciliophora</taxon>
        <taxon>Intramacronucleata</taxon>
        <taxon>Spirotrichea</taxon>
        <taxon>Hypotrichia</taxon>
        <taxon>Euplotida</taxon>
        <taxon>Euplotidae</taxon>
        <taxon>Moneuplotes</taxon>
    </lineage>
</organism>
<keyword evidence="3" id="KW-1185">Reference proteome</keyword>
<evidence type="ECO:0000313" key="2">
    <source>
        <dbReference type="EMBL" id="CAI2376499.1"/>
    </source>
</evidence>
<dbReference type="EMBL" id="CAMPGE010018059">
    <property type="protein sequence ID" value="CAI2376499.1"/>
    <property type="molecule type" value="Genomic_DNA"/>
</dbReference>
<gene>
    <name evidence="2" type="ORF">ECRASSUSDP1_LOCUS17869</name>
</gene>
<dbReference type="AlphaFoldDB" id="A0AAD1XPL7"/>
<protein>
    <submittedName>
        <fullName evidence="2">Uncharacterized protein</fullName>
    </submittedName>
</protein>
<accession>A0AAD1XPL7</accession>
<name>A0AAD1XPL7_EUPCR</name>
<keyword evidence="1" id="KW-0472">Membrane</keyword>